<feature type="domain" description="HTH lysR-type" evidence="6">
    <location>
        <begin position="39"/>
        <end position="96"/>
    </location>
</feature>
<comment type="caution">
    <text evidence="7">The sequence shown here is derived from an EMBL/GenBank/DDBJ whole genome shotgun (WGS) entry which is preliminary data.</text>
</comment>
<dbReference type="RefSeq" id="WP_243065826.1">
    <property type="nucleotide sequence ID" value="NZ_JAIVFK010000003.1"/>
</dbReference>
<reference evidence="7" key="1">
    <citation type="journal article" date="2022" name="ISME J.">
        <title>Identification of active gaseous-alkane degraders at natural gas seeps.</title>
        <authorList>
            <person name="Farhan Ul Haque M."/>
            <person name="Hernandez M."/>
            <person name="Crombie A.T."/>
            <person name="Murrell J.C."/>
        </authorList>
    </citation>
    <scope>NUCLEOTIDE SEQUENCE</scope>
    <source>
        <strain evidence="7">PC2</strain>
    </source>
</reference>
<evidence type="ECO:0000256" key="5">
    <source>
        <dbReference type="SAM" id="MobiDB-lite"/>
    </source>
</evidence>
<dbReference type="Pfam" id="PF00126">
    <property type="entry name" value="HTH_1"/>
    <property type="match status" value="1"/>
</dbReference>
<sequence>MILPEQRRPMTAGTALPPRTFGERHNRSRRGGRQRRSSMDVCLARTYLAVVSTGSFVAAAERLNITQTAVSARIRTLEEQLGRSLFVRTKAGAKLTAAGERFFRHANNLVQTWEIARQQIAVPAGRSEGVSVGVEFSLSDPHFADWLVWMHHHQPDIAIRAEVDSSSDLMEKIRKGSLDMGVLHNPPQNSELVAELLCEEKLILVTTAEDGGFKPDDYILVDWGPTFLANHPAAAATPPSPPVSINLGPLARNYLLAVGGAGYFRQGSVQPYLAQGRLRRVEDAPEFSHSIYIVHSAQRDKELIDLLRRSLRDCFVR</sequence>
<dbReference type="InterPro" id="IPR036390">
    <property type="entry name" value="WH_DNA-bd_sf"/>
</dbReference>
<dbReference type="SUPFAM" id="SSF46785">
    <property type="entry name" value="Winged helix' DNA-binding domain"/>
    <property type="match status" value="1"/>
</dbReference>
<accession>A0ABS9Z3Z8</accession>
<dbReference type="PROSITE" id="PS50931">
    <property type="entry name" value="HTH_LYSR"/>
    <property type="match status" value="1"/>
</dbReference>
<evidence type="ECO:0000256" key="1">
    <source>
        <dbReference type="ARBA" id="ARBA00009437"/>
    </source>
</evidence>
<dbReference type="Gene3D" id="1.10.10.10">
    <property type="entry name" value="Winged helix-like DNA-binding domain superfamily/Winged helix DNA-binding domain"/>
    <property type="match status" value="1"/>
</dbReference>
<evidence type="ECO:0000256" key="2">
    <source>
        <dbReference type="ARBA" id="ARBA00023015"/>
    </source>
</evidence>
<evidence type="ECO:0000259" key="6">
    <source>
        <dbReference type="PROSITE" id="PS50931"/>
    </source>
</evidence>
<dbReference type="PRINTS" id="PR00039">
    <property type="entry name" value="HTHLYSR"/>
</dbReference>
<keyword evidence="3" id="KW-0238">DNA-binding</keyword>
<feature type="region of interest" description="Disordered" evidence="5">
    <location>
        <begin position="1"/>
        <end position="37"/>
    </location>
</feature>
<evidence type="ECO:0000256" key="4">
    <source>
        <dbReference type="ARBA" id="ARBA00023163"/>
    </source>
</evidence>
<evidence type="ECO:0000256" key="3">
    <source>
        <dbReference type="ARBA" id="ARBA00023125"/>
    </source>
</evidence>
<protein>
    <submittedName>
        <fullName evidence="7">LysR family transcriptional regulator</fullName>
    </submittedName>
</protein>
<comment type="similarity">
    <text evidence="1">Belongs to the LysR transcriptional regulatory family.</text>
</comment>
<dbReference type="Gene3D" id="3.40.190.290">
    <property type="match status" value="1"/>
</dbReference>
<feature type="compositionally biased region" description="Basic residues" evidence="5">
    <location>
        <begin position="26"/>
        <end position="36"/>
    </location>
</feature>
<dbReference type="SUPFAM" id="SSF53850">
    <property type="entry name" value="Periplasmic binding protein-like II"/>
    <property type="match status" value="1"/>
</dbReference>
<gene>
    <name evidence="7" type="ORF">K2U94_03215</name>
</gene>
<name>A0ABS9Z3Z8_9HYPH</name>
<keyword evidence="8" id="KW-1185">Reference proteome</keyword>
<dbReference type="EMBL" id="JAIVFP010000001">
    <property type="protein sequence ID" value="MCI4681781.1"/>
    <property type="molecule type" value="Genomic_DNA"/>
</dbReference>
<dbReference type="Proteomes" id="UP001139104">
    <property type="component" value="Unassembled WGS sequence"/>
</dbReference>
<dbReference type="InterPro" id="IPR036388">
    <property type="entry name" value="WH-like_DNA-bd_sf"/>
</dbReference>
<keyword evidence="4" id="KW-0804">Transcription</keyword>
<keyword evidence="2" id="KW-0805">Transcription regulation</keyword>
<dbReference type="InterPro" id="IPR000847">
    <property type="entry name" value="LysR_HTH_N"/>
</dbReference>
<dbReference type="PANTHER" id="PTHR30126">
    <property type="entry name" value="HTH-TYPE TRANSCRIPTIONAL REGULATOR"/>
    <property type="match status" value="1"/>
</dbReference>
<dbReference type="InterPro" id="IPR005119">
    <property type="entry name" value="LysR_subst-bd"/>
</dbReference>
<dbReference type="CDD" id="cd05466">
    <property type="entry name" value="PBP2_LTTR_substrate"/>
    <property type="match status" value="1"/>
</dbReference>
<dbReference type="Pfam" id="PF03466">
    <property type="entry name" value="LysR_substrate"/>
    <property type="match status" value="1"/>
</dbReference>
<organism evidence="7 8">
    <name type="scientific">Candidatus Rhodoblastus alkanivorans</name>
    <dbReference type="NCBI Taxonomy" id="2954117"/>
    <lineage>
        <taxon>Bacteria</taxon>
        <taxon>Pseudomonadati</taxon>
        <taxon>Pseudomonadota</taxon>
        <taxon>Alphaproteobacteria</taxon>
        <taxon>Hyphomicrobiales</taxon>
        <taxon>Rhodoblastaceae</taxon>
        <taxon>Rhodoblastus</taxon>
    </lineage>
</organism>
<dbReference type="PANTHER" id="PTHR30126:SF21">
    <property type="entry name" value="TRANSCRIPTIONAL REGULATOR-RELATED"/>
    <property type="match status" value="1"/>
</dbReference>
<evidence type="ECO:0000313" key="8">
    <source>
        <dbReference type="Proteomes" id="UP001139104"/>
    </source>
</evidence>
<evidence type="ECO:0000313" key="7">
    <source>
        <dbReference type="EMBL" id="MCI4681781.1"/>
    </source>
</evidence>
<proteinExistence type="inferred from homology"/>